<comment type="caution">
    <text evidence="2">The sequence shown here is derived from an EMBL/GenBank/DDBJ whole genome shotgun (WGS) entry which is preliminary data.</text>
</comment>
<dbReference type="InterPro" id="IPR032111">
    <property type="entry name" value="Clostridium_phage_holin"/>
</dbReference>
<feature type="transmembrane region" description="Helical" evidence="1">
    <location>
        <begin position="20"/>
        <end position="38"/>
    </location>
</feature>
<gene>
    <name evidence="2" type="ORF">DX130_17925</name>
</gene>
<proteinExistence type="predicted"/>
<name>A0A371PEY2_9BACL</name>
<organism evidence="2 3">
    <name type="scientific">Paenibacillus paeoniae</name>
    <dbReference type="NCBI Taxonomy" id="2292705"/>
    <lineage>
        <taxon>Bacteria</taxon>
        <taxon>Bacillati</taxon>
        <taxon>Bacillota</taxon>
        <taxon>Bacilli</taxon>
        <taxon>Bacillales</taxon>
        <taxon>Paenibacillaceae</taxon>
        <taxon>Paenibacillus</taxon>
    </lineage>
</organism>
<dbReference type="EMBL" id="QUBQ01000003">
    <property type="protein sequence ID" value="REK74501.1"/>
    <property type="molecule type" value="Genomic_DNA"/>
</dbReference>
<evidence type="ECO:0000256" key="1">
    <source>
        <dbReference type="SAM" id="Phobius"/>
    </source>
</evidence>
<keyword evidence="1" id="KW-0812">Transmembrane</keyword>
<dbReference type="Pfam" id="PF16079">
    <property type="entry name" value="Phage_holin_5_2"/>
    <property type="match status" value="1"/>
</dbReference>
<keyword evidence="3" id="KW-1185">Reference proteome</keyword>
<accession>A0A371PEY2</accession>
<dbReference type="Proteomes" id="UP000261905">
    <property type="component" value="Unassembled WGS sequence"/>
</dbReference>
<reference evidence="2 3" key="1">
    <citation type="submission" date="2018-08" db="EMBL/GenBank/DDBJ databases">
        <title>Paenibacillus sp. M4BSY-1, whole genome shotgun sequence.</title>
        <authorList>
            <person name="Tuo L."/>
        </authorList>
    </citation>
    <scope>NUCLEOTIDE SEQUENCE [LARGE SCALE GENOMIC DNA]</scope>
    <source>
        <strain evidence="2 3">M4BSY-1</strain>
    </source>
</reference>
<keyword evidence="1" id="KW-1133">Transmembrane helix</keyword>
<protein>
    <submittedName>
        <fullName evidence="2">Holin</fullName>
    </submittedName>
</protein>
<evidence type="ECO:0000313" key="2">
    <source>
        <dbReference type="EMBL" id="REK74501.1"/>
    </source>
</evidence>
<sequence length="68" mass="7289">MPVLFIMGLLLKNTPRVPNWTIPWVLLVIGMTGGIVIVGSPVQGIIQGVLVTGATVLTHQLVKQTTEK</sequence>
<dbReference type="AlphaFoldDB" id="A0A371PEY2"/>
<keyword evidence="1" id="KW-0472">Membrane</keyword>
<evidence type="ECO:0000313" key="3">
    <source>
        <dbReference type="Proteomes" id="UP000261905"/>
    </source>
</evidence>